<evidence type="ECO:0000313" key="3">
    <source>
        <dbReference type="Proteomes" id="UP000714618"/>
    </source>
</evidence>
<dbReference type="AlphaFoldDB" id="A0A9N8KA25"/>
<proteinExistence type="predicted"/>
<dbReference type="PANTHER" id="PTHR21310:SF37">
    <property type="entry name" value="AMINOGLYCOSIDE PHOSPHOTRANSFERASE DOMAIN-CONTAINING PROTEIN"/>
    <property type="match status" value="1"/>
</dbReference>
<evidence type="ECO:0000256" key="1">
    <source>
        <dbReference type="SAM" id="MobiDB-lite"/>
    </source>
</evidence>
<feature type="compositionally biased region" description="Basic and acidic residues" evidence="1">
    <location>
        <begin position="511"/>
        <end position="533"/>
    </location>
</feature>
<dbReference type="EMBL" id="CAIJEO010000011">
    <property type="protein sequence ID" value="CAD0099970.1"/>
    <property type="molecule type" value="Genomic_DNA"/>
</dbReference>
<dbReference type="InterPro" id="IPR051678">
    <property type="entry name" value="AGP_Transferase"/>
</dbReference>
<feature type="region of interest" description="Disordered" evidence="1">
    <location>
        <begin position="283"/>
        <end position="322"/>
    </location>
</feature>
<name>A0A9N8KA25_9PEZI</name>
<dbReference type="Proteomes" id="UP000714618">
    <property type="component" value="Unassembled WGS sequence"/>
</dbReference>
<comment type="caution">
    <text evidence="2">The sequence shown here is derived from an EMBL/GenBank/DDBJ whole genome shotgun (WGS) entry which is preliminary data.</text>
</comment>
<dbReference type="OrthoDB" id="3645574at2759"/>
<dbReference type="PANTHER" id="PTHR21310">
    <property type="entry name" value="AMINOGLYCOSIDE PHOSPHOTRANSFERASE-RELATED-RELATED"/>
    <property type="match status" value="1"/>
</dbReference>
<reference evidence="2" key="1">
    <citation type="submission" date="2020-06" db="EMBL/GenBank/DDBJ databases">
        <authorList>
            <person name="Onetto C."/>
        </authorList>
    </citation>
    <scope>NUCLEOTIDE SEQUENCE</scope>
</reference>
<keyword evidence="3" id="KW-1185">Reference proteome</keyword>
<evidence type="ECO:0008006" key="4">
    <source>
        <dbReference type="Google" id="ProtNLM"/>
    </source>
</evidence>
<feature type="region of interest" description="Disordered" evidence="1">
    <location>
        <begin position="501"/>
        <end position="551"/>
    </location>
</feature>
<evidence type="ECO:0000313" key="2">
    <source>
        <dbReference type="EMBL" id="CAD0099970.1"/>
    </source>
</evidence>
<dbReference type="InterPro" id="IPR011009">
    <property type="entry name" value="Kinase-like_dom_sf"/>
</dbReference>
<accession>A0A9N8KA25</accession>
<gene>
    <name evidence="2" type="ORF">AWRI4233_LOCUS8795</name>
</gene>
<protein>
    <recommendedName>
        <fullName evidence="4">Aminoglycoside phosphotransferase domain-containing protein</fullName>
    </recommendedName>
</protein>
<organism evidence="2 3">
    <name type="scientific">Aureobasidium mustum</name>
    <dbReference type="NCBI Taxonomy" id="2773714"/>
    <lineage>
        <taxon>Eukaryota</taxon>
        <taxon>Fungi</taxon>
        <taxon>Dikarya</taxon>
        <taxon>Ascomycota</taxon>
        <taxon>Pezizomycotina</taxon>
        <taxon>Dothideomycetes</taxon>
        <taxon>Dothideomycetidae</taxon>
        <taxon>Dothideales</taxon>
        <taxon>Saccotheciaceae</taxon>
        <taxon>Aureobasidium</taxon>
    </lineage>
</organism>
<sequence length="551" mass="63886">MIRAMTRPSILTKHESLTEQDALDIELDVIPQLQRQRETDDFRRKLQSSTSHIRELISRHLQIPESDFVLDSPSAWKEGSFNICLGFDINNDRHPHLPQRALIRFPLPFNIGGSFAPGIMDEKLRCEAATYIWVRENCANIPIPRLLGMGFPGSQTFTAIENETFLNRFRWYLRYTWNWLHGDKTSPYSTYTRTKLTDVGYLLLEWVPNGRTVTDSWLQIVPGNKRTANLYRGIARIMLDLANVPLPKIGSWTMDNKGVLTLTNQPLLDLTLLWNQYKVPTGISRSSGSSYDPSDEFNPERKRRRSSTHSIGRHASSSTSFFNKESREGPFVLFMSDLHPGNIFVDDDWNIVSIIDLELCPAAPIQMTQVPHWLTVRGVDQITGPHLDVYKQHYDMFVNILEQEEKNLVQDNSYSQRLRHEWETGRFWYVMALRSINAFPSIFEQHLQPRFFEEGFETHVQGKPISRLWCEDVDSFIVKKLQDYEVYKEKVRSIFAAVKTENGDAGEEERGEERIDQQKKGEEETSLEKREEVDSSVDTQHNPEQEAMEAI</sequence>
<dbReference type="SUPFAM" id="SSF56112">
    <property type="entry name" value="Protein kinase-like (PK-like)"/>
    <property type="match status" value="1"/>
</dbReference>